<keyword evidence="2" id="KW-0238">DNA-binding</keyword>
<organism evidence="6 7">
    <name type="scientific">Chryseobacterium formosus</name>
    <dbReference type="NCBI Taxonomy" id="1537363"/>
    <lineage>
        <taxon>Bacteria</taxon>
        <taxon>Pseudomonadati</taxon>
        <taxon>Bacteroidota</taxon>
        <taxon>Flavobacteriia</taxon>
        <taxon>Flavobacteriales</taxon>
        <taxon>Weeksellaceae</taxon>
        <taxon>Chryseobacterium group</taxon>
        <taxon>Chryseobacterium</taxon>
    </lineage>
</organism>
<evidence type="ECO:0000256" key="1">
    <source>
        <dbReference type="ARBA" id="ARBA00023015"/>
    </source>
</evidence>
<evidence type="ECO:0000256" key="2">
    <source>
        <dbReference type="ARBA" id="ARBA00023125"/>
    </source>
</evidence>
<dbReference type="InterPro" id="IPR050397">
    <property type="entry name" value="Env_Response_Regulators"/>
</dbReference>
<dbReference type="Pfam" id="PF00027">
    <property type="entry name" value="cNMP_binding"/>
    <property type="match status" value="1"/>
</dbReference>
<dbReference type="InterPro" id="IPR014710">
    <property type="entry name" value="RmlC-like_jellyroll"/>
</dbReference>
<dbReference type="InterPro" id="IPR012318">
    <property type="entry name" value="HTH_CRP"/>
</dbReference>
<gene>
    <name evidence="6" type="ORF">OF897_07905</name>
</gene>
<reference evidence="6" key="1">
    <citation type="submission" date="2022-10" db="EMBL/GenBank/DDBJ databases">
        <title>Chryseobacterium sp. nov., a novel bacterial species.</title>
        <authorList>
            <person name="Cao Y."/>
        </authorList>
    </citation>
    <scope>NUCLEOTIDE SEQUENCE</scope>
    <source>
        <strain evidence="6">CCTCC AB2015118</strain>
    </source>
</reference>
<evidence type="ECO:0000313" key="6">
    <source>
        <dbReference type="EMBL" id="MCX8523846.1"/>
    </source>
</evidence>
<dbReference type="PROSITE" id="PS51063">
    <property type="entry name" value="HTH_CRP_2"/>
    <property type="match status" value="1"/>
</dbReference>
<dbReference type="PRINTS" id="PR00034">
    <property type="entry name" value="HTHCRP"/>
</dbReference>
<sequence length="198" mass="23086">MVIDEDVLLKNGAEISEYKAGQIIFYEGSMPKYYFQIRSGLVKLNTYRDDGSEFIHSLPSAGHCFSETFLHYEVPYCINAECLNDSLIIKQGKSDFMAMLDRNKNLMQNLLRHNAERMFYRHKMLTTMSINAPSHRIYKVLEFLKTHHKITEPFKFVVPFSRQQIANLTGLRVETVIRTVKKLEQQNLVKICEGRICL</sequence>
<dbReference type="Proteomes" id="UP001073122">
    <property type="component" value="Unassembled WGS sequence"/>
</dbReference>
<dbReference type="RefSeq" id="WP_267265153.1">
    <property type="nucleotide sequence ID" value="NZ_JAOVZW010000008.1"/>
</dbReference>
<name>A0ABT3XQC1_9FLAO</name>
<keyword evidence="7" id="KW-1185">Reference proteome</keyword>
<dbReference type="Gene3D" id="2.60.120.10">
    <property type="entry name" value="Jelly Rolls"/>
    <property type="match status" value="1"/>
</dbReference>
<dbReference type="PANTHER" id="PTHR24567">
    <property type="entry name" value="CRP FAMILY TRANSCRIPTIONAL REGULATORY PROTEIN"/>
    <property type="match status" value="1"/>
</dbReference>
<dbReference type="InterPro" id="IPR018490">
    <property type="entry name" value="cNMP-bd_dom_sf"/>
</dbReference>
<dbReference type="PROSITE" id="PS50042">
    <property type="entry name" value="CNMP_BINDING_3"/>
    <property type="match status" value="1"/>
</dbReference>
<dbReference type="InterPro" id="IPR036390">
    <property type="entry name" value="WH_DNA-bd_sf"/>
</dbReference>
<evidence type="ECO:0000256" key="3">
    <source>
        <dbReference type="ARBA" id="ARBA00023163"/>
    </source>
</evidence>
<keyword evidence="3" id="KW-0804">Transcription</keyword>
<feature type="domain" description="HTH crp-type" evidence="5">
    <location>
        <begin position="131"/>
        <end position="198"/>
    </location>
</feature>
<dbReference type="Pfam" id="PF13545">
    <property type="entry name" value="HTH_Crp_2"/>
    <property type="match status" value="1"/>
</dbReference>
<feature type="domain" description="Cyclic nucleotide-binding" evidence="4">
    <location>
        <begin position="18"/>
        <end position="117"/>
    </location>
</feature>
<dbReference type="SMART" id="SM00419">
    <property type="entry name" value="HTH_CRP"/>
    <property type="match status" value="1"/>
</dbReference>
<dbReference type="PANTHER" id="PTHR24567:SF26">
    <property type="entry name" value="REGULATORY PROTEIN YEIL"/>
    <property type="match status" value="1"/>
</dbReference>
<dbReference type="SUPFAM" id="SSF51206">
    <property type="entry name" value="cAMP-binding domain-like"/>
    <property type="match status" value="1"/>
</dbReference>
<evidence type="ECO:0000313" key="7">
    <source>
        <dbReference type="Proteomes" id="UP001073122"/>
    </source>
</evidence>
<comment type="caution">
    <text evidence="6">The sequence shown here is derived from an EMBL/GenBank/DDBJ whole genome shotgun (WGS) entry which is preliminary data.</text>
</comment>
<dbReference type="CDD" id="cd00038">
    <property type="entry name" value="CAP_ED"/>
    <property type="match status" value="1"/>
</dbReference>
<dbReference type="SUPFAM" id="SSF46785">
    <property type="entry name" value="Winged helix' DNA-binding domain"/>
    <property type="match status" value="1"/>
</dbReference>
<proteinExistence type="predicted"/>
<accession>A0ABT3XQC1</accession>
<dbReference type="InterPro" id="IPR000595">
    <property type="entry name" value="cNMP-bd_dom"/>
</dbReference>
<dbReference type="EMBL" id="JAOVZW010000008">
    <property type="protein sequence ID" value="MCX8523846.1"/>
    <property type="molecule type" value="Genomic_DNA"/>
</dbReference>
<dbReference type="CDD" id="cd00092">
    <property type="entry name" value="HTH_CRP"/>
    <property type="match status" value="1"/>
</dbReference>
<keyword evidence="1" id="KW-0805">Transcription regulation</keyword>
<evidence type="ECO:0000259" key="5">
    <source>
        <dbReference type="PROSITE" id="PS51063"/>
    </source>
</evidence>
<protein>
    <submittedName>
        <fullName evidence="6">Crp/Fnr family transcriptional regulator</fullName>
    </submittedName>
</protein>
<evidence type="ECO:0000259" key="4">
    <source>
        <dbReference type="PROSITE" id="PS50042"/>
    </source>
</evidence>